<name>A0A0E9PC84_ANGAN</name>
<dbReference type="EMBL" id="GBXM01106321">
    <property type="protein sequence ID" value="JAH02256.1"/>
    <property type="molecule type" value="Transcribed_RNA"/>
</dbReference>
<reference evidence="1" key="1">
    <citation type="submission" date="2014-11" db="EMBL/GenBank/DDBJ databases">
        <authorList>
            <person name="Amaro Gonzalez C."/>
        </authorList>
    </citation>
    <scope>NUCLEOTIDE SEQUENCE</scope>
</reference>
<accession>A0A0E9PC84</accession>
<evidence type="ECO:0000313" key="1">
    <source>
        <dbReference type="EMBL" id="JAH02256.1"/>
    </source>
</evidence>
<sequence length="78" mass="8846">MTLNLDAHVPNEKQKTSLLSRCMTSKACISLGIKVSGILQKAYDTTFSRENRSILHYVNGNANCCPRHHSRMLDWVQI</sequence>
<organism evidence="1">
    <name type="scientific">Anguilla anguilla</name>
    <name type="common">European freshwater eel</name>
    <name type="synonym">Muraena anguilla</name>
    <dbReference type="NCBI Taxonomy" id="7936"/>
    <lineage>
        <taxon>Eukaryota</taxon>
        <taxon>Metazoa</taxon>
        <taxon>Chordata</taxon>
        <taxon>Craniata</taxon>
        <taxon>Vertebrata</taxon>
        <taxon>Euteleostomi</taxon>
        <taxon>Actinopterygii</taxon>
        <taxon>Neopterygii</taxon>
        <taxon>Teleostei</taxon>
        <taxon>Anguilliformes</taxon>
        <taxon>Anguillidae</taxon>
        <taxon>Anguilla</taxon>
    </lineage>
</organism>
<proteinExistence type="predicted"/>
<dbReference type="AlphaFoldDB" id="A0A0E9PC84"/>
<reference evidence="1" key="2">
    <citation type="journal article" date="2015" name="Fish Shellfish Immunol.">
        <title>Early steps in the European eel (Anguilla anguilla)-Vibrio vulnificus interaction in the gills: Role of the RtxA13 toxin.</title>
        <authorList>
            <person name="Callol A."/>
            <person name="Pajuelo D."/>
            <person name="Ebbesson L."/>
            <person name="Teles M."/>
            <person name="MacKenzie S."/>
            <person name="Amaro C."/>
        </authorList>
    </citation>
    <scope>NUCLEOTIDE SEQUENCE</scope>
</reference>
<protein>
    <submittedName>
        <fullName evidence="1">Uncharacterized protein</fullName>
    </submittedName>
</protein>